<evidence type="ECO:0000313" key="7">
    <source>
        <dbReference type="EMBL" id="MBP2412777.1"/>
    </source>
</evidence>
<dbReference type="PROSITE" id="PS51318">
    <property type="entry name" value="TAT"/>
    <property type="match status" value="1"/>
</dbReference>
<dbReference type="SUPFAM" id="SSF53850">
    <property type="entry name" value="Periplasmic binding protein-like II"/>
    <property type="match status" value="1"/>
</dbReference>
<feature type="chain" id="PRO_5045245836" evidence="6">
    <location>
        <begin position="32"/>
        <end position="431"/>
    </location>
</feature>
<dbReference type="EMBL" id="JAGIOI010000001">
    <property type="protein sequence ID" value="MBP2412777.1"/>
    <property type="molecule type" value="Genomic_DNA"/>
</dbReference>
<protein>
    <submittedName>
        <fullName evidence="7">Multiple sugar transport system substrate-binding protein</fullName>
    </submittedName>
</protein>
<dbReference type="Proteomes" id="UP000711614">
    <property type="component" value="Unassembled WGS sequence"/>
</dbReference>
<dbReference type="Gene3D" id="3.40.190.10">
    <property type="entry name" value="Periplasmic binding protein-like II"/>
    <property type="match status" value="1"/>
</dbReference>
<keyword evidence="7" id="KW-0813">Transport</keyword>
<comment type="caution">
    <text evidence="7">The sequence shown here is derived from an EMBL/GenBank/DDBJ whole genome shotgun (WGS) entry which is preliminary data.</text>
</comment>
<gene>
    <name evidence="7" type="ORF">JOF48_001576</name>
</gene>
<name>A0ABS4YVE7_9MICC</name>
<organism evidence="7 8">
    <name type="scientific">Arthrobacter stackebrandtii</name>
    <dbReference type="NCBI Taxonomy" id="272161"/>
    <lineage>
        <taxon>Bacteria</taxon>
        <taxon>Bacillati</taxon>
        <taxon>Actinomycetota</taxon>
        <taxon>Actinomycetes</taxon>
        <taxon>Micrococcales</taxon>
        <taxon>Micrococcaceae</taxon>
        <taxon>Arthrobacter</taxon>
    </lineage>
</organism>
<evidence type="ECO:0000256" key="2">
    <source>
        <dbReference type="ARBA" id="ARBA00022729"/>
    </source>
</evidence>
<evidence type="ECO:0000256" key="6">
    <source>
        <dbReference type="SAM" id="SignalP"/>
    </source>
</evidence>
<dbReference type="RefSeq" id="WP_209679268.1">
    <property type="nucleotide sequence ID" value="NZ_JAGIOI010000001.1"/>
</dbReference>
<dbReference type="PANTHER" id="PTHR43649:SF33">
    <property type="entry name" value="POLYGALACTURONAN_RHAMNOGALACTURONAN-BINDING PROTEIN YTCQ"/>
    <property type="match status" value="1"/>
</dbReference>
<keyword evidence="3" id="KW-0472">Membrane</keyword>
<accession>A0ABS4YVE7</accession>
<reference evidence="7 8" key="1">
    <citation type="submission" date="2021-03" db="EMBL/GenBank/DDBJ databases">
        <title>Sequencing the genomes of 1000 actinobacteria strains.</title>
        <authorList>
            <person name="Klenk H.-P."/>
        </authorList>
    </citation>
    <scope>NUCLEOTIDE SEQUENCE [LARGE SCALE GENOMIC DNA]</scope>
    <source>
        <strain evidence="7 8">DSM 16005</strain>
    </source>
</reference>
<dbReference type="PROSITE" id="PS51257">
    <property type="entry name" value="PROKAR_LIPOPROTEIN"/>
    <property type="match status" value="1"/>
</dbReference>
<evidence type="ECO:0000256" key="3">
    <source>
        <dbReference type="ARBA" id="ARBA00023136"/>
    </source>
</evidence>
<keyword evidence="5" id="KW-0449">Lipoprotein</keyword>
<dbReference type="InterPro" id="IPR006059">
    <property type="entry name" value="SBP"/>
</dbReference>
<dbReference type="InterPro" id="IPR050490">
    <property type="entry name" value="Bact_solute-bd_prot1"/>
</dbReference>
<evidence type="ECO:0000256" key="5">
    <source>
        <dbReference type="ARBA" id="ARBA00023288"/>
    </source>
</evidence>
<evidence type="ECO:0000313" key="8">
    <source>
        <dbReference type="Proteomes" id="UP000711614"/>
    </source>
</evidence>
<sequence length="431" mass="45243">MRNIRRSSFLSAAAGALAIAVLSGCGGTAPAAAPDGPVEITFSSWLKGSADVVEAYNAAQDEVHVTFQEVPTSADNYPQLSNQVKAKTAPDVITVEYPRVAEMATQGVLKDITKEAGGLVSKEFSPSIQSLVNFGGATWGVPLDAGVLQMYYRADLFEKYGIEVPTTWDEYSAAAAKVAAADPKVRLASSPAADPALLAGFAWQHGAQWSSLDGDAWTVSIDDEATVEAMNVQQELLGAKLLWTEDAPVLQQKQTDGQLLSVISGAWYGGALMSSFGDQAGKWRVAPLPSNSDKPASAMYGGSTFGISSTSDKAEAGVKFIQWMTTTEAGMEARLSGKSSVFPVNETARAAAFKAFDPSFFGGQDIYEVAGEGLESIPEGWVWGPATVTTFTSLVDSATKVKEGTATIADGLPAAQTATVEDLKNRGIAVK</sequence>
<evidence type="ECO:0000256" key="4">
    <source>
        <dbReference type="ARBA" id="ARBA00023139"/>
    </source>
</evidence>
<feature type="signal peptide" evidence="6">
    <location>
        <begin position="1"/>
        <end position="31"/>
    </location>
</feature>
<keyword evidence="4" id="KW-0564">Palmitate</keyword>
<proteinExistence type="predicted"/>
<keyword evidence="8" id="KW-1185">Reference proteome</keyword>
<evidence type="ECO:0000256" key="1">
    <source>
        <dbReference type="ARBA" id="ARBA00022475"/>
    </source>
</evidence>
<dbReference type="PANTHER" id="PTHR43649">
    <property type="entry name" value="ARABINOSE-BINDING PROTEIN-RELATED"/>
    <property type="match status" value="1"/>
</dbReference>
<keyword evidence="1" id="KW-1003">Cell membrane</keyword>
<dbReference type="InterPro" id="IPR006311">
    <property type="entry name" value="TAT_signal"/>
</dbReference>
<dbReference type="Pfam" id="PF01547">
    <property type="entry name" value="SBP_bac_1"/>
    <property type="match status" value="1"/>
</dbReference>
<keyword evidence="7" id="KW-0762">Sugar transport</keyword>
<keyword evidence="2 6" id="KW-0732">Signal</keyword>